<feature type="region of interest" description="Disordered" evidence="3">
    <location>
        <begin position="133"/>
        <end position="166"/>
    </location>
</feature>
<dbReference type="InterPro" id="IPR007348">
    <property type="entry name" value="CopC_dom"/>
</dbReference>
<keyword evidence="4" id="KW-0472">Membrane</keyword>
<evidence type="ECO:0000256" key="3">
    <source>
        <dbReference type="SAM" id="MobiDB-lite"/>
    </source>
</evidence>
<evidence type="ECO:0000256" key="1">
    <source>
        <dbReference type="ARBA" id="ARBA00022729"/>
    </source>
</evidence>
<dbReference type="Pfam" id="PF04234">
    <property type="entry name" value="CopC"/>
    <property type="match status" value="1"/>
</dbReference>
<keyword evidence="2" id="KW-0186">Copper</keyword>
<dbReference type="Proteomes" id="UP001430172">
    <property type="component" value="Unassembled WGS sequence"/>
</dbReference>
<keyword evidence="8" id="KW-1185">Reference proteome</keyword>
<evidence type="ECO:0000313" key="7">
    <source>
        <dbReference type="EMBL" id="MBM6398926.1"/>
    </source>
</evidence>
<keyword evidence="4" id="KW-1133">Transmembrane helix</keyword>
<dbReference type="InterPro" id="IPR014755">
    <property type="entry name" value="Cu-Rt/internalin_Ig-like"/>
</dbReference>
<reference evidence="7" key="1">
    <citation type="submission" date="2021-02" db="EMBL/GenBank/DDBJ databases">
        <title>Phycicoccus sp. MQZ13P-5T, whole genome shotgun sequence.</title>
        <authorList>
            <person name="Tuo L."/>
        </authorList>
    </citation>
    <scope>NUCLEOTIDE SEQUENCE</scope>
    <source>
        <strain evidence="7">MQZ13P-5</strain>
    </source>
</reference>
<dbReference type="InterPro" id="IPR014756">
    <property type="entry name" value="Ig_E-set"/>
</dbReference>
<keyword evidence="4" id="KW-0812">Transmembrane</keyword>
<comment type="caution">
    <text evidence="7">The sequence shown here is derived from an EMBL/GenBank/DDBJ whole genome shotgun (WGS) entry which is preliminary data.</text>
</comment>
<feature type="transmembrane region" description="Helical" evidence="4">
    <location>
        <begin position="192"/>
        <end position="213"/>
    </location>
</feature>
<organism evidence="7 8">
    <name type="scientific">Phycicoccus sonneratiae</name>
    <dbReference type="NCBI Taxonomy" id="2807628"/>
    <lineage>
        <taxon>Bacteria</taxon>
        <taxon>Bacillati</taxon>
        <taxon>Actinomycetota</taxon>
        <taxon>Actinomycetes</taxon>
        <taxon>Micrococcales</taxon>
        <taxon>Intrasporangiaceae</taxon>
        <taxon>Phycicoccus</taxon>
    </lineage>
</organism>
<evidence type="ECO:0000313" key="8">
    <source>
        <dbReference type="Proteomes" id="UP001430172"/>
    </source>
</evidence>
<evidence type="ECO:0000256" key="2">
    <source>
        <dbReference type="ARBA" id="ARBA00023008"/>
    </source>
</evidence>
<dbReference type="Gene3D" id="2.60.40.1220">
    <property type="match status" value="1"/>
</dbReference>
<proteinExistence type="predicted"/>
<evidence type="ECO:0000256" key="4">
    <source>
        <dbReference type="SAM" id="Phobius"/>
    </source>
</evidence>
<accession>A0ABS2CGC8</accession>
<evidence type="ECO:0000259" key="6">
    <source>
        <dbReference type="Pfam" id="PF04234"/>
    </source>
</evidence>
<dbReference type="EMBL" id="JAFDVD010000003">
    <property type="protein sequence ID" value="MBM6398926.1"/>
    <property type="molecule type" value="Genomic_DNA"/>
</dbReference>
<dbReference type="RefSeq" id="WP_204129424.1">
    <property type="nucleotide sequence ID" value="NZ_JAFDVD010000003.1"/>
</dbReference>
<feature type="chain" id="PRO_5045205012" evidence="5">
    <location>
        <begin position="34"/>
        <end position="225"/>
    </location>
</feature>
<keyword evidence="1 5" id="KW-0732">Signal</keyword>
<name>A0ABS2CGC8_9MICO</name>
<sequence length="225" mass="22310">MSAAHRPVWLLRVAALLALLVALGGLAAAPADAHTGLLGSTPGDGSTVRRAPTSLVLRFADPVVPGTAVGSLTGPEGPIPLREPTVRGATVRMRLAAQAPAGRYTLTWRVVAEDGHPVSGTLSFRVTPVTAPVSSAKPSAASPSPSLSPTHSPAVAVGPSSPPGEDALAVVEAADASRSAAGGSAPTTGGPVLAWSLVTGLLLLGAGGPAVLVRRRRRAAPVEPS</sequence>
<gene>
    <name evidence="7" type="ORF">JQN70_00835</name>
</gene>
<protein>
    <submittedName>
        <fullName evidence="7">Copper resistance protein CopC</fullName>
    </submittedName>
</protein>
<feature type="domain" description="CopC" evidence="6">
    <location>
        <begin position="34"/>
        <end position="126"/>
    </location>
</feature>
<feature type="signal peptide" evidence="5">
    <location>
        <begin position="1"/>
        <end position="33"/>
    </location>
</feature>
<dbReference type="SUPFAM" id="SSF81296">
    <property type="entry name" value="E set domains"/>
    <property type="match status" value="1"/>
</dbReference>
<evidence type="ECO:0000256" key="5">
    <source>
        <dbReference type="SAM" id="SignalP"/>
    </source>
</evidence>